<dbReference type="SUPFAM" id="SSF53335">
    <property type="entry name" value="S-adenosyl-L-methionine-dependent methyltransferases"/>
    <property type="match status" value="1"/>
</dbReference>
<dbReference type="InterPro" id="IPR029063">
    <property type="entry name" value="SAM-dependent_MTases_sf"/>
</dbReference>
<dbReference type="CDD" id="cd02440">
    <property type="entry name" value="AdoMet_MTases"/>
    <property type="match status" value="1"/>
</dbReference>
<organism evidence="4 5">
    <name type="scientific">Bionectria ochroleuca</name>
    <name type="common">Gliocladium roseum</name>
    <dbReference type="NCBI Taxonomy" id="29856"/>
    <lineage>
        <taxon>Eukaryota</taxon>
        <taxon>Fungi</taxon>
        <taxon>Dikarya</taxon>
        <taxon>Ascomycota</taxon>
        <taxon>Pezizomycotina</taxon>
        <taxon>Sordariomycetes</taxon>
        <taxon>Hypocreomycetidae</taxon>
        <taxon>Hypocreales</taxon>
        <taxon>Bionectriaceae</taxon>
        <taxon>Clonostachys</taxon>
    </lineage>
</organism>
<dbReference type="AlphaFoldDB" id="A0A8H7NID6"/>
<keyword evidence="2" id="KW-0808">Transferase</keyword>
<dbReference type="InterPro" id="IPR041698">
    <property type="entry name" value="Methyltransf_25"/>
</dbReference>
<dbReference type="GO" id="GO:0032259">
    <property type="term" value="P:methylation"/>
    <property type="evidence" value="ECO:0007669"/>
    <property type="project" value="UniProtKB-KW"/>
</dbReference>
<keyword evidence="1" id="KW-0489">Methyltransferase</keyword>
<feature type="domain" description="Methyltransferase" evidence="3">
    <location>
        <begin position="47"/>
        <end position="147"/>
    </location>
</feature>
<evidence type="ECO:0000256" key="2">
    <source>
        <dbReference type="ARBA" id="ARBA00022679"/>
    </source>
</evidence>
<proteinExistence type="predicted"/>
<evidence type="ECO:0000259" key="3">
    <source>
        <dbReference type="Pfam" id="PF13649"/>
    </source>
</evidence>
<dbReference type="Proteomes" id="UP000616885">
    <property type="component" value="Unassembled WGS sequence"/>
</dbReference>
<protein>
    <recommendedName>
        <fullName evidence="3">Methyltransferase domain-containing protein</fullName>
    </recommendedName>
</protein>
<dbReference type="Gene3D" id="3.40.50.150">
    <property type="entry name" value="Vaccinia Virus protein VP39"/>
    <property type="match status" value="1"/>
</dbReference>
<accession>A0A8H7NID6</accession>
<dbReference type="PANTHER" id="PTHR43861">
    <property type="entry name" value="TRANS-ACONITATE 2-METHYLTRANSFERASE-RELATED"/>
    <property type="match status" value="1"/>
</dbReference>
<name>A0A8H7NID6_BIOOC</name>
<gene>
    <name evidence="4" type="ORF">IM811_007191</name>
</gene>
<comment type="caution">
    <text evidence="4">The sequence shown here is derived from an EMBL/GenBank/DDBJ whole genome shotgun (WGS) entry which is preliminary data.</text>
</comment>
<evidence type="ECO:0000313" key="5">
    <source>
        <dbReference type="Proteomes" id="UP000616885"/>
    </source>
</evidence>
<sequence>MSSAEQIKQDYNKSAKSYNDASHVPSITLESQLIKMALGDASGLIALDLGGGAGLHAREAIELGAARVDIVDLSSEMLKVAQDVEESIGRKDRIRCYEANVAKPMDHLPLDKEYDIVMANWIFDHASNIEILEGMWQNISKYLKPGGIFVGVRVADLHGPAASDEKYGVSMQNPKPVPGGFTYTTIVHADDPWDFQGTSLDISRSGSFELHEKYGLEDIRIMPHEKAEAMQNDPSFWELWRQRPVFAVVRGTKRVQD</sequence>
<reference evidence="4" key="1">
    <citation type="submission" date="2020-10" db="EMBL/GenBank/DDBJ databases">
        <title>High-Quality Genome Resource of Clonostachys rosea strain S41 by Oxford Nanopore Long-Read Sequencing.</title>
        <authorList>
            <person name="Wang H."/>
        </authorList>
    </citation>
    <scope>NUCLEOTIDE SEQUENCE</scope>
    <source>
        <strain evidence="4">S41</strain>
    </source>
</reference>
<dbReference type="Pfam" id="PF13649">
    <property type="entry name" value="Methyltransf_25"/>
    <property type="match status" value="1"/>
</dbReference>
<evidence type="ECO:0000313" key="4">
    <source>
        <dbReference type="EMBL" id="KAF9756247.1"/>
    </source>
</evidence>
<dbReference type="PANTHER" id="PTHR43861:SF1">
    <property type="entry name" value="TRANS-ACONITATE 2-METHYLTRANSFERASE"/>
    <property type="match status" value="1"/>
</dbReference>
<dbReference type="EMBL" id="JADCTT010000002">
    <property type="protein sequence ID" value="KAF9756247.1"/>
    <property type="molecule type" value="Genomic_DNA"/>
</dbReference>
<evidence type="ECO:0000256" key="1">
    <source>
        <dbReference type="ARBA" id="ARBA00022603"/>
    </source>
</evidence>
<dbReference type="GO" id="GO:0008168">
    <property type="term" value="F:methyltransferase activity"/>
    <property type="evidence" value="ECO:0007669"/>
    <property type="project" value="UniProtKB-KW"/>
</dbReference>